<name>A0A0F9HUB2_9ZZZZ</name>
<comment type="caution">
    <text evidence="1">The sequence shown here is derived from an EMBL/GenBank/DDBJ whole genome shotgun (WGS) entry which is preliminary data.</text>
</comment>
<evidence type="ECO:0000313" key="1">
    <source>
        <dbReference type="EMBL" id="KKM18991.1"/>
    </source>
</evidence>
<gene>
    <name evidence="1" type="ORF">LCGC14_1660100</name>
</gene>
<feature type="non-terminal residue" evidence="1">
    <location>
        <position position="39"/>
    </location>
</feature>
<accession>A0A0F9HUB2</accession>
<sequence>MPLRNRLPHHDTLGGFEFARADRFDDGYHLAVEGRRMGA</sequence>
<protein>
    <submittedName>
        <fullName evidence="1">Uncharacterized protein</fullName>
    </submittedName>
</protein>
<dbReference type="AlphaFoldDB" id="A0A0F9HUB2"/>
<proteinExistence type="predicted"/>
<dbReference type="EMBL" id="LAZR01014094">
    <property type="protein sequence ID" value="KKM18991.1"/>
    <property type="molecule type" value="Genomic_DNA"/>
</dbReference>
<reference evidence="1" key="1">
    <citation type="journal article" date="2015" name="Nature">
        <title>Complex archaea that bridge the gap between prokaryotes and eukaryotes.</title>
        <authorList>
            <person name="Spang A."/>
            <person name="Saw J.H."/>
            <person name="Jorgensen S.L."/>
            <person name="Zaremba-Niedzwiedzka K."/>
            <person name="Martijn J."/>
            <person name="Lind A.E."/>
            <person name="van Eijk R."/>
            <person name="Schleper C."/>
            <person name="Guy L."/>
            <person name="Ettema T.J."/>
        </authorList>
    </citation>
    <scope>NUCLEOTIDE SEQUENCE</scope>
</reference>
<organism evidence="1">
    <name type="scientific">marine sediment metagenome</name>
    <dbReference type="NCBI Taxonomy" id="412755"/>
    <lineage>
        <taxon>unclassified sequences</taxon>
        <taxon>metagenomes</taxon>
        <taxon>ecological metagenomes</taxon>
    </lineage>
</organism>